<sequence>MECQLRSKVEKWADRLQKEGLVDFAIEHLQKNNVPLPTDNRRRSAAGMPRRQQLVEMVLGLQGSDAGKLRYRLLLESVRQQRASRVRNKEGRLIKRLDLRESICVKLAAMSRATRQRESTVVEELITDEDAVRKGESVALKRQRQKIKEGSKKLREREGELKAAGIELSRREESFDRRLARLAAFEKLLSAIIECDVDDLDVQINIDQGDGIESLIAFSSSSGSSASVKPLADAWNELLGQFGESARHI</sequence>
<reference evidence="1 2" key="1">
    <citation type="submission" date="2017-06" db="EMBL/GenBank/DDBJ databases">
        <title>Draft genome sequence of the halophilic bacterium Marinobacter vinifirmus FB1.</title>
        <authorList>
            <person name="Stepanov V.G."/>
            <person name="Roberts D.J."/>
            <person name="Fox G.E."/>
        </authorList>
    </citation>
    <scope>NUCLEOTIDE SEQUENCE [LARGE SCALE GENOMIC DNA]</scope>
    <source>
        <strain evidence="1 2">FB1</strain>
    </source>
</reference>
<name>A0A7Z1ILF6_9GAMM</name>
<gene>
    <name evidence="1" type="ORF">B9Q17_06395</name>
</gene>
<proteinExistence type="predicted"/>
<dbReference type="EMBL" id="NEFY01000015">
    <property type="protein sequence ID" value="OZC35125.1"/>
    <property type="molecule type" value="Genomic_DNA"/>
</dbReference>
<evidence type="ECO:0000313" key="2">
    <source>
        <dbReference type="Proteomes" id="UP000216984"/>
    </source>
</evidence>
<dbReference type="Proteomes" id="UP000216984">
    <property type="component" value="Unassembled WGS sequence"/>
</dbReference>
<keyword evidence="2" id="KW-1185">Reference proteome</keyword>
<comment type="caution">
    <text evidence="1">The sequence shown here is derived from an EMBL/GenBank/DDBJ whole genome shotgun (WGS) entry which is preliminary data.</text>
</comment>
<evidence type="ECO:0000313" key="1">
    <source>
        <dbReference type="EMBL" id="OZC35125.1"/>
    </source>
</evidence>
<organism evidence="1 2">
    <name type="scientific">Marinobacter vinifirmus</name>
    <dbReference type="NCBI Taxonomy" id="355591"/>
    <lineage>
        <taxon>Bacteria</taxon>
        <taxon>Pseudomonadati</taxon>
        <taxon>Pseudomonadota</taxon>
        <taxon>Gammaproteobacteria</taxon>
        <taxon>Pseudomonadales</taxon>
        <taxon>Marinobacteraceae</taxon>
        <taxon>Marinobacter</taxon>
    </lineage>
</organism>
<protein>
    <submittedName>
        <fullName evidence="1">Uncharacterized protein</fullName>
    </submittedName>
</protein>
<dbReference type="AlphaFoldDB" id="A0A7Z1ILF6"/>
<accession>A0A7Z1ILF6</accession>